<protein>
    <submittedName>
        <fullName evidence="1">RutC family protein</fullName>
    </submittedName>
</protein>
<name>A0A3P4B9P6_9BURK</name>
<dbReference type="InterPro" id="IPR035959">
    <property type="entry name" value="RutC-like_sf"/>
</dbReference>
<accession>A0A3P4B9P6</accession>
<dbReference type="Proteomes" id="UP000277294">
    <property type="component" value="Unassembled WGS sequence"/>
</dbReference>
<dbReference type="OrthoDB" id="9815126at2"/>
<dbReference type="CDD" id="cd00448">
    <property type="entry name" value="YjgF_YER057c_UK114_family"/>
    <property type="match status" value="1"/>
</dbReference>
<evidence type="ECO:0000313" key="2">
    <source>
        <dbReference type="Proteomes" id="UP000277294"/>
    </source>
</evidence>
<gene>
    <name evidence="1" type="ORF">PIGHUM_04419</name>
</gene>
<dbReference type="Gene3D" id="3.30.1330.40">
    <property type="entry name" value="RutC-like"/>
    <property type="match status" value="1"/>
</dbReference>
<sequence length="136" mass="14614">MASASSARVSIQVDGLERKSPAPTACRIGKLVMSGGIYGRNPATRELAEDAQAQTSQLFENIHAVMQAAGGTVADIIKIEFDVSDMTLRAMVNRAWETMFPDAGSRPARHVVPAGHLPEGAHVRCELYAVLDEVRP</sequence>
<dbReference type="InterPro" id="IPR006175">
    <property type="entry name" value="YjgF/YER057c/UK114"/>
</dbReference>
<proteinExistence type="predicted"/>
<keyword evidence="2" id="KW-1185">Reference proteome</keyword>
<dbReference type="EMBL" id="UWPJ01000039">
    <property type="protein sequence ID" value="VCU72320.1"/>
    <property type="molecule type" value="Genomic_DNA"/>
</dbReference>
<dbReference type="AlphaFoldDB" id="A0A3P4B9P6"/>
<dbReference type="GO" id="GO:0019239">
    <property type="term" value="F:deaminase activity"/>
    <property type="evidence" value="ECO:0007669"/>
    <property type="project" value="TreeGrafter"/>
</dbReference>
<dbReference type="SUPFAM" id="SSF55298">
    <property type="entry name" value="YjgF-like"/>
    <property type="match status" value="1"/>
</dbReference>
<dbReference type="RefSeq" id="WP_124081900.1">
    <property type="nucleotide sequence ID" value="NZ_UWPJ01000039.1"/>
</dbReference>
<dbReference type="GO" id="GO:0005829">
    <property type="term" value="C:cytosol"/>
    <property type="evidence" value="ECO:0007669"/>
    <property type="project" value="TreeGrafter"/>
</dbReference>
<evidence type="ECO:0000313" key="1">
    <source>
        <dbReference type="EMBL" id="VCU72320.1"/>
    </source>
</evidence>
<organism evidence="1 2">
    <name type="scientific">Pigmentiphaga humi</name>
    <dbReference type="NCBI Taxonomy" id="2478468"/>
    <lineage>
        <taxon>Bacteria</taxon>
        <taxon>Pseudomonadati</taxon>
        <taxon>Pseudomonadota</taxon>
        <taxon>Betaproteobacteria</taxon>
        <taxon>Burkholderiales</taxon>
        <taxon>Alcaligenaceae</taxon>
        <taxon>Pigmentiphaga</taxon>
    </lineage>
</organism>
<reference evidence="1 2" key="1">
    <citation type="submission" date="2018-10" db="EMBL/GenBank/DDBJ databases">
        <authorList>
            <person name="Criscuolo A."/>
        </authorList>
    </citation>
    <scope>NUCLEOTIDE SEQUENCE [LARGE SCALE GENOMIC DNA]</scope>
    <source>
        <strain evidence="1">DnA1</strain>
    </source>
</reference>
<dbReference type="PANTHER" id="PTHR11803:SF39">
    <property type="entry name" value="2-IMINOBUTANOATE_2-IMINOPROPANOATE DEAMINASE"/>
    <property type="match status" value="1"/>
</dbReference>
<dbReference type="PANTHER" id="PTHR11803">
    <property type="entry name" value="2-IMINOBUTANOATE/2-IMINOPROPANOATE DEAMINASE RIDA"/>
    <property type="match status" value="1"/>
</dbReference>
<dbReference type="Pfam" id="PF01042">
    <property type="entry name" value="Ribonuc_L-PSP"/>
    <property type="match status" value="1"/>
</dbReference>